<comment type="caution">
    <text evidence="1">The sequence shown here is derived from an EMBL/GenBank/DDBJ whole genome shotgun (WGS) entry which is preliminary data.</text>
</comment>
<proteinExistence type="predicted"/>
<accession>A0ACB9WAV1</accession>
<sequence length="593" mass="66339">MADPAEPAPGSMQDEKKEGINDAELALKGINMLLNNGFKESDELFKLYRNHSPLMSFGASFVSFLNAMMTFEEEKMQMAFEDLKATERLCESENTGVIETIKNKLKRNMHSQRSGVAAVDRLQRQIIIADCQVYLAVLSFIKQELSSYIKGGWILRKAWKMYNKCYSDITHLQEGSRRRASQQQAAAPPSLSSSDASHHSRSSSPGPSPSLRPEGISPEALDRLKGSVSFGYGLFHLCISMVPPHLLKIVNLLGFPGDRLQGLSALTYASESTDMKAPLATLALLWYHTVVQPFFALDGSDTQAGLMEAKSILQQREPIYPNSSLFMFFKGRVQRLECQISSALTSFRDALELASDQREIQHVCLYEIGWCSMIELSYREAYRAFERLKTESRWSQCYYAYLTGACRGATGDLEGAITVFKDVETLFKRKNNQIELFAMKRAEKLRTPSLSKELCILSVIEILYLWKALPNCSTAKLQTMSQVLQGIDDASCEGLKNLLLGSINRCLHNTNDAVQFFQLAARDEVGHLSNSYVQPYSCYELACVLLNTPESAGKGRMLMLQAKEDFAGYDFENRLHVRIHSALASMTAAAAQP</sequence>
<evidence type="ECO:0000313" key="2">
    <source>
        <dbReference type="Proteomes" id="UP001057452"/>
    </source>
</evidence>
<name>A0ACB9WAV1_CHAAC</name>
<gene>
    <name evidence="1" type="ORF">KUCAC02_018990</name>
</gene>
<protein>
    <submittedName>
        <fullName evidence="1">Uncharacterized protein</fullName>
    </submittedName>
</protein>
<reference evidence="1" key="1">
    <citation type="submission" date="2022-05" db="EMBL/GenBank/DDBJ databases">
        <title>Chromosome-level genome of Chaenocephalus aceratus.</title>
        <authorList>
            <person name="Park H."/>
        </authorList>
    </citation>
    <scope>NUCLEOTIDE SEQUENCE</scope>
    <source>
        <strain evidence="1">KU_202001</strain>
    </source>
</reference>
<dbReference type="EMBL" id="CM043801">
    <property type="protein sequence ID" value="KAI4810144.1"/>
    <property type="molecule type" value="Genomic_DNA"/>
</dbReference>
<dbReference type="Proteomes" id="UP001057452">
    <property type="component" value="Chromosome 17"/>
</dbReference>
<keyword evidence="2" id="KW-1185">Reference proteome</keyword>
<evidence type="ECO:0000313" key="1">
    <source>
        <dbReference type="EMBL" id="KAI4810144.1"/>
    </source>
</evidence>
<organism evidence="1 2">
    <name type="scientific">Chaenocephalus aceratus</name>
    <name type="common">Blackfin icefish</name>
    <name type="synonym">Chaenichthys aceratus</name>
    <dbReference type="NCBI Taxonomy" id="36190"/>
    <lineage>
        <taxon>Eukaryota</taxon>
        <taxon>Metazoa</taxon>
        <taxon>Chordata</taxon>
        <taxon>Craniata</taxon>
        <taxon>Vertebrata</taxon>
        <taxon>Euteleostomi</taxon>
        <taxon>Actinopterygii</taxon>
        <taxon>Neopterygii</taxon>
        <taxon>Teleostei</taxon>
        <taxon>Neoteleostei</taxon>
        <taxon>Acanthomorphata</taxon>
        <taxon>Eupercaria</taxon>
        <taxon>Perciformes</taxon>
        <taxon>Notothenioidei</taxon>
        <taxon>Channichthyidae</taxon>
        <taxon>Chaenocephalus</taxon>
    </lineage>
</organism>